<feature type="compositionally biased region" description="Basic and acidic residues" evidence="1">
    <location>
        <begin position="304"/>
        <end position="324"/>
    </location>
</feature>
<sequence>MAKRKIVANLSVDLAKDVLIFEIFSQSEPYEGLSNQEIRSLILGGRVNDFPANTPKQLAVFVMEKLWHIDPTKRPSMESALEWLSRYTGIKLQVGTLASSLPVVHQYFAAPVLKDNDYKDETKTANTGTKTRRLTVRKGSPKARTPRSKTPRGHSERVLANSAKSVKRAAMEDRARASKSKMQETPVADGRSHQVRPVPQLSPRKLGHLPREERQAEYENLVQFRDAVPQVTKVGEKSLIQAGTKGDEPALKNSISPFEKKAEKGENVCLAPVGSPPQYKSAEPAALQRSPSDGPEINEGPTQVEKKKPIEPPKKLSPSDEVKPKNRGTIEAPTLPEQGEGDPA</sequence>
<protein>
    <recommendedName>
        <fullName evidence="2">Serine-threonine/tyrosine-protein kinase catalytic domain-containing protein</fullName>
    </recommendedName>
</protein>
<comment type="caution">
    <text evidence="3">The sequence shown here is derived from an EMBL/GenBank/DDBJ whole genome shotgun (WGS) entry which is preliminary data.</text>
</comment>
<feature type="domain" description="Serine-threonine/tyrosine-protein kinase catalytic" evidence="2">
    <location>
        <begin position="18"/>
        <end position="81"/>
    </location>
</feature>
<evidence type="ECO:0000313" key="4">
    <source>
        <dbReference type="Proteomes" id="UP001331761"/>
    </source>
</evidence>
<dbReference type="InterPro" id="IPR011009">
    <property type="entry name" value="Kinase-like_dom_sf"/>
</dbReference>
<dbReference type="EMBL" id="WIXE01013519">
    <property type="protein sequence ID" value="KAK5975035.1"/>
    <property type="molecule type" value="Genomic_DNA"/>
</dbReference>
<reference evidence="3 4" key="1">
    <citation type="submission" date="2019-10" db="EMBL/GenBank/DDBJ databases">
        <title>Assembly and Annotation for the nematode Trichostrongylus colubriformis.</title>
        <authorList>
            <person name="Martin J."/>
        </authorList>
    </citation>
    <scope>NUCLEOTIDE SEQUENCE [LARGE SCALE GENOMIC DNA]</scope>
    <source>
        <strain evidence="3">G859</strain>
        <tissue evidence="3">Whole worm</tissue>
    </source>
</reference>
<dbReference type="InterPro" id="IPR001245">
    <property type="entry name" value="Ser-Thr/Tyr_kinase_cat_dom"/>
</dbReference>
<name>A0AAN8FDI5_TRICO</name>
<keyword evidence="4" id="KW-1185">Reference proteome</keyword>
<organism evidence="3 4">
    <name type="scientific">Trichostrongylus colubriformis</name>
    <name type="common">Black scour worm</name>
    <dbReference type="NCBI Taxonomy" id="6319"/>
    <lineage>
        <taxon>Eukaryota</taxon>
        <taxon>Metazoa</taxon>
        <taxon>Ecdysozoa</taxon>
        <taxon>Nematoda</taxon>
        <taxon>Chromadorea</taxon>
        <taxon>Rhabditida</taxon>
        <taxon>Rhabditina</taxon>
        <taxon>Rhabditomorpha</taxon>
        <taxon>Strongyloidea</taxon>
        <taxon>Trichostrongylidae</taxon>
        <taxon>Trichostrongylus</taxon>
    </lineage>
</organism>
<evidence type="ECO:0000313" key="3">
    <source>
        <dbReference type="EMBL" id="KAK5975035.1"/>
    </source>
</evidence>
<evidence type="ECO:0000256" key="1">
    <source>
        <dbReference type="SAM" id="MobiDB-lite"/>
    </source>
</evidence>
<feature type="compositionally biased region" description="Basic residues" evidence="1">
    <location>
        <begin position="130"/>
        <end position="152"/>
    </location>
</feature>
<feature type="region of interest" description="Disordered" evidence="1">
    <location>
        <begin position="119"/>
        <end position="205"/>
    </location>
</feature>
<dbReference type="AlphaFoldDB" id="A0AAN8FDI5"/>
<gene>
    <name evidence="3" type="ORF">GCK32_007376</name>
</gene>
<dbReference type="SUPFAM" id="SSF56112">
    <property type="entry name" value="Protein kinase-like (PK-like)"/>
    <property type="match status" value="1"/>
</dbReference>
<dbReference type="GO" id="GO:0004672">
    <property type="term" value="F:protein kinase activity"/>
    <property type="evidence" value="ECO:0007669"/>
    <property type="project" value="InterPro"/>
</dbReference>
<evidence type="ECO:0000259" key="2">
    <source>
        <dbReference type="Pfam" id="PF07714"/>
    </source>
</evidence>
<dbReference type="Gene3D" id="1.10.510.10">
    <property type="entry name" value="Transferase(Phosphotransferase) domain 1"/>
    <property type="match status" value="1"/>
</dbReference>
<dbReference type="Pfam" id="PF07714">
    <property type="entry name" value="PK_Tyr_Ser-Thr"/>
    <property type="match status" value="1"/>
</dbReference>
<proteinExistence type="predicted"/>
<dbReference type="Proteomes" id="UP001331761">
    <property type="component" value="Unassembled WGS sequence"/>
</dbReference>
<accession>A0AAN8FDI5</accession>
<feature type="region of interest" description="Disordered" evidence="1">
    <location>
        <begin position="267"/>
        <end position="344"/>
    </location>
</feature>